<dbReference type="AlphaFoldDB" id="A0A1Y2GUZ4"/>
<dbReference type="InterPro" id="IPR023313">
    <property type="entry name" value="UBQ-conjugating_AS"/>
</dbReference>
<dbReference type="CDD" id="cd23805">
    <property type="entry name" value="UBCc_UBE2T"/>
    <property type="match status" value="1"/>
</dbReference>
<dbReference type="PROSITE" id="PS50127">
    <property type="entry name" value="UBC_2"/>
    <property type="match status" value="1"/>
</dbReference>
<sequence>MSGIVEKRILIRMRKELRDLERSPPEGVICYPLDDNIMHLQAEIRGPKDTPYADGTFKLDIHIPEKYPLEPPRCQFLTKVYHPNIDDEGRICLDILKSPPKGKWGPAISIPTMLTSLVVLLGDPNPDDPLLADIASEFKENKELFIHKAREYTRRYA</sequence>
<dbReference type="EMBL" id="MCFF01000008">
    <property type="protein sequence ID" value="ORZ24902.1"/>
    <property type="molecule type" value="Genomic_DNA"/>
</dbReference>
<proteinExistence type="inferred from homology"/>
<feature type="domain" description="UBC core" evidence="8">
    <location>
        <begin position="8"/>
        <end position="157"/>
    </location>
</feature>
<evidence type="ECO:0000313" key="9">
    <source>
        <dbReference type="EMBL" id="ORZ24902.1"/>
    </source>
</evidence>
<dbReference type="OrthoDB" id="9978460at2759"/>
<feature type="non-terminal residue" evidence="9">
    <location>
        <position position="157"/>
    </location>
</feature>
<name>A0A1Y2GUZ4_9FUNG</name>
<dbReference type="InterPro" id="IPR050113">
    <property type="entry name" value="Ub_conjugating_enzyme"/>
</dbReference>
<dbReference type="EC" id="2.3.2.23" evidence="1"/>
<dbReference type="SUPFAM" id="SSF54495">
    <property type="entry name" value="UBC-like"/>
    <property type="match status" value="1"/>
</dbReference>
<dbReference type="PANTHER" id="PTHR24067">
    <property type="entry name" value="UBIQUITIN-CONJUGATING ENZYME E2"/>
    <property type="match status" value="1"/>
</dbReference>
<dbReference type="PROSITE" id="PS00183">
    <property type="entry name" value="UBC_1"/>
    <property type="match status" value="1"/>
</dbReference>
<dbReference type="Gene3D" id="3.10.110.10">
    <property type="entry name" value="Ubiquitin Conjugating Enzyme"/>
    <property type="match status" value="1"/>
</dbReference>
<evidence type="ECO:0000256" key="4">
    <source>
        <dbReference type="ARBA" id="ARBA00022786"/>
    </source>
</evidence>
<evidence type="ECO:0000313" key="10">
    <source>
        <dbReference type="Proteomes" id="UP000193648"/>
    </source>
</evidence>
<dbReference type="InterPro" id="IPR000608">
    <property type="entry name" value="UBC"/>
</dbReference>
<accession>A0A1Y2GUZ4</accession>
<feature type="active site" description="Glycyl thioester intermediate" evidence="6">
    <location>
        <position position="92"/>
    </location>
</feature>
<dbReference type="GeneID" id="33562477"/>
<dbReference type="RefSeq" id="XP_021883883.1">
    <property type="nucleotide sequence ID" value="XM_022020633.1"/>
</dbReference>
<evidence type="ECO:0000256" key="1">
    <source>
        <dbReference type="ARBA" id="ARBA00012486"/>
    </source>
</evidence>
<dbReference type="InterPro" id="IPR016135">
    <property type="entry name" value="UBQ-conjugating_enzyme/RWD"/>
</dbReference>
<comment type="similarity">
    <text evidence="7">Belongs to the ubiquitin-conjugating enzyme family.</text>
</comment>
<dbReference type="Pfam" id="PF00179">
    <property type="entry name" value="UQ_con"/>
    <property type="match status" value="1"/>
</dbReference>
<gene>
    <name evidence="9" type="ORF">BCR41DRAFT_301662</name>
</gene>
<keyword evidence="4 7" id="KW-0833">Ubl conjugation pathway</keyword>
<dbReference type="FunFam" id="3.10.110.10:FF:000041">
    <property type="entry name" value="Ubiquitin-conjugating enzyme E2 T"/>
    <property type="match status" value="1"/>
</dbReference>
<evidence type="ECO:0000256" key="2">
    <source>
        <dbReference type="ARBA" id="ARBA00022679"/>
    </source>
</evidence>
<comment type="caution">
    <text evidence="9">The sequence shown here is derived from an EMBL/GenBank/DDBJ whole genome shotgun (WGS) entry which is preliminary data.</text>
</comment>
<keyword evidence="10" id="KW-1185">Reference proteome</keyword>
<organism evidence="9 10">
    <name type="scientific">Lobosporangium transversale</name>
    <dbReference type="NCBI Taxonomy" id="64571"/>
    <lineage>
        <taxon>Eukaryota</taxon>
        <taxon>Fungi</taxon>
        <taxon>Fungi incertae sedis</taxon>
        <taxon>Mucoromycota</taxon>
        <taxon>Mortierellomycotina</taxon>
        <taxon>Mortierellomycetes</taxon>
        <taxon>Mortierellales</taxon>
        <taxon>Mortierellaceae</taxon>
        <taxon>Lobosporangium</taxon>
    </lineage>
</organism>
<evidence type="ECO:0000256" key="7">
    <source>
        <dbReference type="RuleBase" id="RU362109"/>
    </source>
</evidence>
<keyword evidence="3 7" id="KW-0547">Nucleotide-binding</keyword>
<protein>
    <recommendedName>
        <fullName evidence="1">E2 ubiquitin-conjugating enzyme</fullName>
        <ecNumber evidence="1">2.3.2.23</ecNumber>
    </recommendedName>
</protein>
<dbReference type="SMART" id="SM00212">
    <property type="entry name" value="UBCc"/>
    <property type="match status" value="1"/>
</dbReference>
<dbReference type="GO" id="GO:0005524">
    <property type="term" value="F:ATP binding"/>
    <property type="evidence" value="ECO:0007669"/>
    <property type="project" value="UniProtKB-UniRule"/>
</dbReference>
<keyword evidence="5 7" id="KW-0067">ATP-binding</keyword>
<dbReference type="InParanoid" id="A0A1Y2GUZ4"/>
<dbReference type="STRING" id="64571.A0A1Y2GUZ4"/>
<evidence type="ECO:0000256" key="5">
    <source>
        <dbReference type="ARBA" id="ARBA00022840"/>
    </source>
</evidence>
<keyword evidence="2" id="KW-0808">Transferase</keyword>
<evidence type="ECO:0000256" key="6">
    <source>
        <dbReference type="PROSITE-ProRule" id="PRU10133"/>
    </source>
</evidence>
<reference evidence="9 10" key="1">
    <citation type="submission" date="2016-07" db="EMBL/GenBank/DDBJ databases">
        <title>Pervasive Adenine N6-methylation of Active Genes in Fungi.</title>
        <authorList>
            <consortium name="DOE Joint Genome Institute"/>
            <person name="Mondo S.J."/>
            <person name="Dannebaum R.O."/>
            <person name="Kuo R.C."/>
            <person name="Labutti K."/>
            <person name="Haridas S."/>
            <person name="Kuo A."/>
            <person name="Salamov A."/>
            <person name="Ahrendt S.R."/>
            <person name="Lipzen A."/>
            <person name="Sullivan W."/>
            <person name="Andreopoulos W.B."/>
            <person name="Clum A."/>
            <person name="Lindquist E."/>
            <person name="Daum C."/>
            <person name="Ramamoorthy G.K."/>
            <person name="Gryganskyi A."/>
            <person name="Culley D."/>
            <person name="Magnuson J.K."/>
            <person name="James T.Y."/>
            <person name="O'Malley M.A."/>
            <person name="Stajich J.E."/>
            <person name="Spatafora J.W."/>
            <person name="Visel A."/>
            <person name="Grigoriev I.V."/>
        </authorList>
    </citation>
    <scope>NUCLEOTIDE SEQUENCE [LARGE SCALE GENOMIC DNA]</scope>
    <source>
        <strain evidence="9 10">NRRL 3116</strain>
    </source>
</reference>
<dbReference type="Proteomes" id="UP000193648">
    <property type="component" value="Unassembled WGS sequence"/>
</dbReference>
<evidence type="ECO:0000259" key="8">
    <source>
        <dbReference type="PROSITE" id="PS50127"/>
    </source>
</evidence>
<dbReference type="GO" id="GO:0061631">
    <property type="term" value="F:ubiquitin conjugating enzyme activity"/>
    <property type="evidence" value="ECO:0007669"/>
    <property type="project" value="UniProtKB-EC"/>
</dbReference>
<evidence type="ECO:0000256" key="3">
    <source>
        <dbReference type="ARBA" id="ARBA00022741"/>
    </source>
</evidence>